<keyword evidence="1" id="KW-1133">Transmembrane helix</keyword>
<feature type="transmembrane region" description="Helical" evidence="1">
    <location>
        <begin position="294"/>
        <end position="315"/>
    </location>
</feature>
<dbReference type="GO" id="GO:0016747">
    <property type="term" value="F:acyltransferase activity, transferring groups other than amino-acyl groups"/>
    <property type="evidence" value="ECO:0007669"/>
    <property type="project" value="InterPro"/>
</dbReference>
<evidence type="ECO:0000313" key="4">
    <source>
        <dbReference type="Proteomes" id="UP000478546"/>
    </source>
</evidence>
<feature type="transmembrane region" description="Helical" evidence="1">
    <location>
        <begin position="242"/>
        <end position="258"/>
    </location>
</feature>
<evidence type="ECO:0000256" key="1">
    <source>
        <dbReference type="SAM" id="Phobius"/>
    </source>
</evidence>
<dbReference type="GO" id="GO:0009103">
    <property type="term" value="P:lipopolysaccharide biosynthetic process"/>
    <property type="evidence" value="ECO:0007669"/>
    <property type="project" value="TreeGrafter"/>
</dbReference>
<dbReference type="PANTHER" id="PTHR23028:SF53">
    <property type="entry name" value="ACYL_TRANSF_3 DOMAIN-CONTAINING PROTEIN"/>
    <property type="match status" value="1"/>
</dbReference>
<accession>A0A6B2H740</accession>
<keyword evidence="4" id="KW-1185">Reference proteome</keyword>
<sequence length="379" mass="43532">MDQQQNYITSLTSLRGIAALWVMLFHLEVIFFYRDFGPLIPHELTGIITKGYLWVDFFFLLSGFVISHVYGAAFAGSSDKAKLIKTFLWARFTRIYPLHLFILVLLVPLAIIIPLLFPAVVDGSWETFLAWPALLDNLLLINAMNQHVYLSWNIVSWSIGAEWWVYVCACFILPFVFRSNLTYKSIALVVASAVLIGMFSIRGNLDITFDYGWVRCLTEFTLGTILYQVFVHRVGVVWLSKNTSFLITALLIVIAFHFSLSDILLIPLFILLLLCAAYNYGLVKRVLERKTLRYLGDISYSIYMMHGFWFLVYWFSLTYLKSELKIISLSVPVKLGLGVSFVGLTIISAHYTYHSIEIKARQFLRSTRFLQRKKSTVNG</sequence>
<feature type="domain" description="Acyltransferase 3" evidence="2">
    <location>
        <begin position="10"/>
        <end position="335"/>
    </location>
</feature>
<feature type="transmembrane region" description="Helical" evidence="1">
    <location>
        <begin position="96"/>
        <end position="117"/>
    </location>
</feature>
<evidence type="ECO:0000313" key="3">
    <source>
        <dbReference type="EMBL" id="NDK55730.1"/>
    </source>
</evidence>
<feature type="transmembrane region" description="Helical" evidence="1">
    <location>
        <begin position="211"/>
        <end position="230"/>
    </location>
</feature>
<proteinExistence type="predicted"/>
<feature type="transmembrane region" description="Helical" evidence="1">
    <location>
        <begin position="12"/>
        <end position="33"/>
    </location>
</feature>
<dbReference type="EMBL" id="JAAEAA010000007">
    <property type="protein sequence ID" value="NDK55730.1"/>
    <property type="molecule type" value="Genomic_DNA"/>
</dbReference>
<dbReference type="Pfam" id="PF01757">
    <property type="entry name" value="Acyl_transf_3"/>
    <property type="match status" value="1"/>
</dbReference>
<feature type="transmembrane region" description="Helical" evidence="1">
    <location>
        <begin position="154"/>
        <end position="177"/>
    </location>
</feature>
<dbReference type="InterPro" id="IPR050879">
    <property type="entry name" value="Acyltransferase_3"/>
</dbReference>
<keyword evidence="1" id="KW-0472">Membrane</keyword>
<feature type="transmembrane region" description="Helical" evidence="1">
    <location>
        <begin position="264"/>
        <end position="282"/>
    </location>
</feature>
<comment type="caution">
    <text evidence="3">The sequence shown here is derived from an EMBL/GenBank/DDBJ whole genome shotgun (WGS) entry which is preliminary data.</text>
</comment>
<dbReference type="AlphaFoldDB" id="A0A6B2H740"/>
<dbReference type="PANTHER" id="PTHR23028">
    <property type="entry name" value="ACETYLTRANSFERASE"/>
    <property type="match status" value="1"/>
</dbReference>
<keyword evidence="3" id="KW-0012">Acyltransferase</keyword>
<name>A0A6B2H740_9BACT</name>
<feature type="transmembrane region" description="Helical" evidence="1">
    <location>
        <begin position="53"/>
        <end position="75"/>
    </location>
</feature>
<organism evidence="3 4">
    <name type="scientific">Pontibacter fetidus</name>
    <dbReference type="NCBI Taxonomy" id="2700082"/>
    <lineage>
        <taxon>Bacteria</taxon>
        <taxon>Pseudomonadati</taxon>
        <taxon>Bacteroidota</taxon>
        <taxon>Cytophagia</taxon>
        <taxon>Cytophagales</taxon>
        <taxon>Hymenobacteraceae</taxon>
        <taxon>Pontibacter</taxon>
    </lineage>
</organism>
<dbReference type="InterPro" id="IPR002656">
    <property type="entry name" value="Acyl_transf_3_dom"/>
</dbReference>
<protein>
    <submittedName>
        <fullName evidence="3">Acyltransferase</fullName>
    </submittedName>
</protein>
<dbReference type="Proteomes" id="UP000478546">
    <property type="component" value="Unassembled WGS sequence"/>
</dbReference>
<feature type="transmembrane region" description="Helical" evidence="1">
    <location>
        <begin position="335"/>
        <end position="353"/>
    </location>
</feature>
<keyword evidence="3" id="KW-0808">Transferase</keyword>
<reference evidence="3 4" key="1">
    <citation type="submission" date="2020-01" db="EMBL/GenBank/DDBJ databases">
        <authorList>
            <person name="Kim M.K."/>
        </authorList>
    </citation>
    <scope>NUCLEOTIDE SEQUENCE [LARGE SCALE GENOMIC DNA]</scope>
    <source>
        <strain evidence="3 4">BT213</strain>
    </source>
</reference>
<evidence type="ECO:0000259" key="2">
    <source>
        <dbReference type="Pfam" id="PF01757"/>
    </source>
</evidence>
<dbReference type="RefSeq" id="WP_162345790.1">
    <property type="nucleotide sequence ID" value="NZ_JAAEAA010000007.1"/>
</dbReference>
<dbReference type="GO" id="GO:0016020">
    <property type="term" value="C:membrane"/>
    <property type="evidence" value="ECO:0007669"/>
    <property type="project" value="TreeGrafter"/>
</dbReference>
<keyword evidence="1" id="KW-0812">Transmembrane</keyword>
<gene>
    <name evidence="3" type="ORF">GWO68_07375</name>
</gene>
<feature type="transmembrane region" description="Helical" evidence="1">
    <location>
        <begin position="186"/>
        <end position="205"/>
    </location>
</feature>